<feature type="compositionally biased region" description="Polar residues" evidence="1">
    <location>
        <begin position="260"/>
        <end position="269"/>
    </location>
</feature>
<evidence type="ECO:0000259" key="2">
    <source>
        <dbReference type="PROSITE" id="PS50240"/>
    </source>
</evidence>
<dbReference type="GO" id="GO:0006508">
    <property type="term" value="P:proteolysis"/>
    <property type="evidence" value="ECO:0007669"/>
    <property type="project" value="InterPro"/>
</dbReference>
<dbReference type="CDD" id="cd00190">
    <property type="entry name" value="Tryp_SPc"/>
    <property type="match status" value="1"/>
</dbReference>
<evidence type="ECO:0000256" key="1">
    <source>
        <dbReference type="SAM" id="MobiDB-lite"/>
    </source>
</evidence>
<dbReference type="PANTHER" id="PTHR43330:SF8">
    <property type="entry name" value="METHIONINE AMINOPEPTIDASE 1D, MITOCHONDRIAL"/>
    <property type="match status" value="1"/>
</dbReference>
<dbReference type="PROSITE" id="PS50240">
    <property type="entry name" value="TRYPSIN_DOM"/>
    <property type="match status" value="1"/>
</dbReference>
<protein>
    <recommendedName>
        <fullName evidence="2">Peptidase S1 domain-containing protein</fullName>
    </recommendedName>
</protein>
<dbReference type="InterPro" id="IPR000994">
    <property type="entry name" value="Pept_M24"/>
</dbReference>
<dbReference type="EMBL" id="JAENGY010000613">
    <property type="protein sequence ID" value="KAG6959419.1"/>
    <property type="molecule type" value="Genomic_DNA"/>
</dbReference>
<dbReference type="AlphaFoldDB" id="A0A8J5IQR5"/>
<proteinExistence type="predicted"/>
<dbReference type="PANTHER" id="PTHR43330">
    <property type="entry name" value="METHIONINE AMINOPEPTIDASE"/>
    <property type="match status" value="1"/>
</dbReference>
<organism evidence="3 4">
    <name type="scientific">Phytophthora aleatoria</name>
    <dbReference type="NCBI Taxonomy" id="2496075"/>
    <lineage>
        <taxon>Eukaryota</taxon>
        <taxon>Sar</taxon>
        <taxon>Stramenopiles</taxon>
        <taxon>Oomycota</taxon>
        <taxon>Peronosporomycetes</taxon>
        <taxon>Peronosporales</taxon>
        <taxon>Peronosporaceae</taxon>
        <taxon>Phytophthora</taxon>
    </lineage>
</organism>
<dbReference type="GO" id="GO:0004252">
    <property type="term" value="F:serine-type endopeptidase activity"/>
    <property type="evidence" value="ECO:0007669"/>
    <property type="project" value="InterPro"/>
</dbReference>
<sequence length="826" mass="90022">MRRFFGRFASRPRVVAGHQTPPRSVPEGIARPPYAANGGMSDLKPFIPILDAEQQQRLRAACALTGDIREFAKPLCQPGATTEDIDRLVHEEIVRRGAYPSPLNYGGFSKALCSSVNEIVVHGIPDSRPLEDGDIVNIDISVFLGGFHGDTSQTFLVGNVDETGKHLVDVTNQALLGSIEHCCKPLNRFASIGEFIVHWDDGWTVATADGGRSAQAEHTVLITEDGVDVLTTEDTGDSGASLDQSEDVVAKNGKGGEGSIPSTSPKTVSPRTMKIVSTLISASLMLGSASAILGGQKVPQGSKTYTTGLRTTIDPNSPDDFSFCGGALITPTNVLTTASCTTTAKANFVSVGAHYVNGGEDGDEIKVLSVTNHPHFNADTLANDFAVLKLAKPSKYKPVKLPAPGGNDHKSGMWANAMGWGLTSASSNAMASEELLSLSQQVISNDECRKALKSTTIDMSQVCAGGEQGKSPCQGDTGGPFIKENGRGDGDDVLIGLVSGGHGCGVKGSPAIYSRVSSALPWINSVTKNDMFANTMLRRATARSLVLRRQLRLADHKPITKAATRCFSTSSDGESEPQFENGKDLLVGVWRRSIRHLTKLSEYQDKGIFIDSLSIMNQCWLFVMLHFPKKTRVDLLEFMEGAQTATEANLRAMNSVEFPEFLAGKKSGSSKVVEDLKQYTTPAYYNQMALQVKKNYLHRNFYIECEALRIEQAQLAQVVYRRLAEKEYEDLVTFRKKPTGTSPKATVEHLRLHVDVATVEDLNVVYLRDKARYVQQQNVYRVVFESRVTDPEEVDWRIESMHIIEQKAMPRPEETSVGAADEKEDK</sequence>
<name>A0A8J5IQR5_9STRA</name>
<dbReference type="Pfam" id="PF00557">
    <property type="entry name" value="Peptidase_M24"/>
    <property type="match status" value="1"/>
</dbReference>
<reference evidence="3" key="1">
    <citation type="submission" date="2021-01" db="EMBL/GenBank/DDBJ databases">
        <title>Phytophthora aleatoria, a newly-described species from Pinus radiata is distinct from Phytophthora cactorum isolates based on comparative genomics.</title>
        <authorList>
            <person name="Mcdougal R."/>
            <person name="Panda P."/>
            <person name="Williams N."/>
            <person name="Studholme D.J."/>
        </authorList>
    </citation>
    <scope>NUCLEOTIDE SEQUENCE</scope>
    <source>
        <strain evidence="3">NZFS 4037</strain>
    </source>
</reference>
<keyword evidence="4" id="KW-1185">Reference proteome</keyword>
<dbReference type="InterPro" id="IPR001254">
    <property type="entry name" value="Trypsin_dom"/>
</dbReference>
<dbReference type="SMART" id="SM00020">
    <property type="entry name" value="Tryp_SPc"/>
    <property type="match status" value="1"/>
</dbReference>
<dbReference type="Proteomes" id="UP000709295">
    <property type="component" value="Unassembled WGS sequence"/>
</dbReference>
<evidence type="ECO:0000313" key="3">
    <source>
        <dbReference type="EMBL" id="KAG6959419.1"/>
    </source>
</evidence>
<feature type="domain" description="Peptidase S1" evidence="2">
    <location>
        <begin position="292"/>
        <end position="528"/>
    </location>
</feature>
<comment type="caution">
    <text evidence="3">The sequence shown here is derived from an EMBL/GenBank/DDBJ whole genome shotgun (WGS) entry which is preliminary data.</text>
</comment>
<dbReference type="GO" id="GO:0070006">
    <property type="term" value="F:metalloaminopeptidase activity"/>
    <property type="evidence" value="ECO:0007669"/>
    <property type="project" value="TreeGrafter"/>
</dbReference>
<gene>
    <name evidence="3" type="ORF">JG688_00010084</name>
</gene>
<feature type="region of interest" description="Disordered" evidence="1">
    <location>
        <begin position="232"/>
        <end position="269"/>
    </location>
</feature>
<dbReference type="Pfam" id="PF00089">
    <property type="entry name" value="Trypsin"/>
    <property type="match status" value="1"/>
</dbReference>
<accession>A0A8J5IQR5</accession>
<evidence type="ECO:0000313" key="4">
    <source>
        <dbReference type="Proteomes" id="UP000709295"/>
    </source>
</evidence>